<evidence type="ECO:0000313" key="6">
    <source>
        <dbReference type="EMBL" id="NYJ25144.1"/>
    </source>
</evidence>
<accession>A0A853D149</accession>
<comment type="similarity">
    <text evidence="2">Belongs to the adenosylhomocysteinase family.</text>
</comment>
<evidence type="ECO:0000256" key="2">
    <source>
        <dbReference type="ARBA" id="ARBA00007122"/>
    </source>
</evidence>
<organism evidence="6 7">
    <name type="scientific">Leifsonia shinshuensis</name>
    <dbReference type="NCBI Taxonomy" id="150026"/>
    <lineage>
        <taxon>Bacteria</taxon>
        <taxon>Bacillati</taxon>
        <taxon>Actinomycetota</taxon>
        <taxon>Actinomycetes</taxon>
        <taxon>Micrococcales</taxon>
        <taxon>Microbacteriaceae</taxon>
        <taxon>Leifsonia</taxon>
    </lineage>
</organism>
<dbReference type="InterPro" id="IPR036291">
    <property type="entry name" value="NAD(P)-bd_dom_sf"/>
</dbReference>
<feature type="domain" description="S-adenosyl-L-homocysteine hydrolase NAD binding" evidence="5">
    <location>
        <begin position="312"/>
        <end position="473"/>
    </location>
</feature>
<dbReference type="RefSeq" id="WP_179607750.1">
    <property type="nucleotide sequence ID" value="NZ_BAABEH010000001.1"/>
</dbReference>
<dbReference type="GO" id="GO:0005829">
    <property type="term" value="C:cytosol"/>
    <property type="evidence" value="ECO:0007669"/>
    <property type="project" value="TreeGrafter"/>
</dbReference>
<dbReference type="SMART" id="SM00997">
    <property type="entry name" value="AdoHcyase_NAD"/>
    <property type="match status" value="1"/>
</dbReference>
<dbReference type="GO" id="GO:0006730">
    <property type="term" value="P:one-carbon metabolic process"/>
    <property type="evidence" value="ECO:0007669"/>
    <property type="project" value="UniProtKB-KW"/>
</dbReference>
<keyword evidence="6" id="KW-0378">Hydrolase</keyword>
<evidence type="ECO:0000259" key="5">
    <source>
        <dbReference type="SMART" id="SM00997"/>
    </source>
</evidence>
<dbReference type="Gene3D" id="3.40.50.720">
    <property type="entry name" value="NAD(P)-binding Rossmann-like Domain"/>
    <property type="match status" value="1"/>
</dbReference>
<protein>
    <submittedName>
        <fullName evidence="6">Adenosylhomocysteinase</fullName>
        <ecNumber evidence="6">3.3.1.1</ecNumber>
    </submittedName>
</protein>
<gene>
    <name evidence="6" type="ORF">HNR13_003431</name>
</gene>
<dbReference type="SUPFAM" id="SSF52283">
    <property type="entry name" value="Formate/glycerate dehydrogenase catalytic domain-like"/>
    <property type="match status" value="1"/>
</dbReference>
<dbReference type="Gene3D" id="3.40.50.1480">
    <property type="entry name" value="Adenosylhomocysteinase-like"/>
    <property type="match status" value="1"/>
</dbReference>
<comment type="cofactor">
    <cofactor evidence="1">
        <name>NAD(+)</name>
        <dbReference type="ChEBI" id="CHEBI:57540"/>
    </cofactor>
</comment>
<name>A0A853D149_9MICO</name>
<sequence>MFEVASRSHRQWAAAVTLGFAETTNLSISGRRFDVRGSGQDAAALAALLEAIGARRTTGGETPDYLFCFDAGAAPLSGRELAERASGRDRPLVIADATPDGSAVDGSVSLGRPLRAGVWATSVPDAVLVRLDATRHAPDESPAADRIAWARRFMPAAERVAGRLATEDAVRGLRIGVSMVLEPKTAVLALLLQAAGADVSVFSHPDETDDAVAAALAEAGLRVFARADAGPDEHLALATAFLARRPEILVDDGSHVIRLAHEAAPDVLETMIGAAEETTSGLRPLRAMAAEGRLRIPVVAVNDARSKTLFDNRYGTGQSCLFTILGLTGLDLDGRTVAVAGYGHVGEGLARHARAFGASVVIAEPDPVRALAAAFDGFRVAPLLDAVGSADLVVSATGVRDTIGLPVLRACAPSAVVAVAGGVPQEVAVDDALAAGAVRESLGRKRERLVFPDGHGVELLDDGGCINVTAGEGNPIEIMDLSFAVQLSAIEHLVATAGALAPGVHPLPAQADDAVAAAALAAAGVRIDARQPAPPAAELWPRFGGTA</sequence>
<dbReference type="GO" id="GO:0033353">
    <property type="term" value="P:S-adenosylmethionine cycle"/>
    <property type="evidence" value="ECO:0007669"/>
    <property type="project" value="TreeGrafter"/>
</dbReference>
<dbReference type="EMBL" id="JACCFL010000001">
    <property type="protein sequence ID" value="NYJ25144.1"/>
    <property type="molecule type" value="Genomic_DNA"/>
</dbReference>
<comment type="caution">
    <text evidence="6">The sequence shown here is derived from an EMBL/GenBank/DDBJ whole genome shotgun (WGS) entry which is preliminary data.</text>
</comment>
<evidence type="ECO:0000256" key="3">
    <source>
        <dbReference type="ARBA" id="ARBA00022563"/>
    </source>
</evidence>
<dbReference type="InterPro" id="IPR015878">
    <property type="entry name" value="Ado_hCys_hydrolase_NAD-bd"/>
</dbReference>
<dbReference type="AlphaFoldDB" id="A0A853D149"/>
<dbReference type="InterPro" id="IPR000043">
    <property type="entry name" value="Adenosylhomocysteinase-like"/>
</dbReference>
<dbReference type="InterPro" id="IPR042172">
    <property type="entry name" value="Adenosylhomocyst_ase-like_sf"/>
</dbReference>
<dbReference type="Pfam" id="PF00670">
    <property type="entry name" value="AdoHcyase_NAD"/>
    <property type="match status" value="1"/>
</dbReference>
<keyword evidence="3" id="KW-0554">One-carbon metabolism</keyword>
<evidence type="ECO:0000313" key="7">
    <source>
        <dbReference type="Proteomes" id="UP000578352"/>
    </source>
</evidence>
<evidence type="ECO:0000256" key="4">
    <source>
        <dbReference type="ARBA" id="ARBA00023027"/>
    </source>
</evidence>
<evidence type="ECO:0000256" key="1">
    <source>
        <dbReference type="ARBA" id="ARBA00001911"/>
    </source>
</evidence>
<dbReference type="PANTHER" id="PTHR23420">
    <property type="entry name" value="ADENOSYLHOMOCYSTEINASE"/>
    <property type="match status" value="1"/>
</dbReference>
<keyword evidence="4" id="KW-0520">NAD</keyword>
<dbReference type="GO" id="GO:0004013">
    <property type="term" value="F:adenosylhomocysteinase activity"/>
    <property type="evidence" value="ECO:0007669"/>
    <property type="project" value="TreeGrafter"/>
</dbReference>
<dbReference type="PANTHER" id="PTHR23420:SF0">
    <property type="entry name" value="ADENOSYLHOMOCYSTEINASE"/>
    <property type="match status" value="1"/>
</dbReference>
<dbReference type="Proteomes" id="UP000578352">
    <property type="component" value="Unassembled WGS sequence"/>
</dbReference>
<dbReference type="Pfam" id="PF05221">
    <property type="entry name" value="AdoHcyase"/>
    <property type="match status" value="2"/>
</dbReference>
<dbReference type="EC" id="3.3.1.1" evidence="6"/>
<dbReference type="SUPFAM" id="SSF51735">
    <property type="entry name" value="NAD(P)-binding Rossmann-fold domains"/>
    <property type="match status" value="1"/>
</dbReference>
<proteinExistence type="inferred from homology"/>
<dbReference type="NCBIfam" id="NF004005">
    <property type="entry name" value="PRK05476.2-3"/>
    <property type="match status" value="1"/>
</dbReference>
<reference evidence="6 7" key="1">
    <citation type="submission" date="2020-07" db="EMBL/GenBank/DDBJ databases">
        <title>Sequencing the genomes of 1000 actinobacteria strains.</title>
        <authorList>
            <person name="Klenk H.-P."/>
        </authorList>
    </citation>
    <scope>NUCLEOTIDE SEQUENCE [LARGE SCALE GENOMIC DNA]</scope>
    <source>
        <strain evidence="6 7">DSM 15165</strain>
    </source>
</reference>
<dbReference type="SMART" id="SM00996">
    <property type="entry name" value="AdoHcyase"/>
    <property type="match status" value="1"/>
</dbReference>